<evidence type="ECO:0000256" key="3">
    <source>
        <dbReference type="ARBA" id="ARBA00038182"/>
    </source>
</evidence>
<comment type="catalytic activity">
    <reaction evidence="12">
        <text>serotonin + acetyl-CoA = N-acetylserotonin + CoA + H(+)</text>
        <dbReference type="Rhea" id="RHEA:25217"/>
        <dbReference type="ChEBI" id="CHEBI:15378"/>
        <dbReference type="ChEBI" id="CHEBI:17697"/>
        <dbReference type="ChEBI" id="CHEBI:57287"/>
        <dbReference type="ChEBI" id="CHEBI:57288"/>
        <dbReference type="ChEBI" id="CHEBI:350546"/>
        <dbReference type="EC" id="2.3.1.87"/>
    </reaction>
    <physiologicalReaction direction="left-to-right" evidence="12">
        <dbReference type="Rhea" id="RHEA:25218"/>
    </physiologicalReaction>
</comment>
<dbReference type="Proteomes" id="UP000095287">
    <property type="component" value="Unplaced"/>
</dbReference>
<comment type="catalytic activity">
    <reaction evidence="6">
        <text>serotonin + octadecanoyl-CoA = N-octadecanoyl-serotonin + CoA + H(+)</text>
        <dbReference type="Rhea" id="RHEA:51400"/>
        <dbReference type="ChEBI" id="CHEBI:15378"/>
        <dbReference type="ChEBI" id="CHEBI:57287"/>
        <dbReference type="ChEBI" id="CHEBI:57394"/>
        <dbReference type="ChEBI" id="CHEBI:134065"/>
        <dbReference type="ChEBI" id="CHEBI:350546"/>
    </reaction>
    <physiologicalReaction direction="left-to-right" evidence="6">
        <dbReference type="Rhea" id="RHEA:51401"/>
    </physiologicalReaction>
</comment>
<evidence type="ECO:0000256" key="4">
    <source>
        <dbReference type="ARBA" id="ARBA00039114"/>
    </source>
</evidence>
<dbReference type="Gene3D" id="3.40.630.30">
    <property type="match status" value="1"/>
</dbReference>
<proteinExistence type="inferred from homology"/>
<evidence type="ECO:0000256" key="10">
    <source>
        <dbReference type="ARBA" id="ARBA00052178"/>
    </source>
</evidence>
<comment type="catalytic activity">
    <reaction evidence="11">
        <text>dopamine + hexadecanoyl-CoA = N-hexadecanoyl-dopamine + CoA + H(+)</text>
        <dbReference type="Rhea" id="RHEA:51376"/>
        <dbReference type="ChEBI" id="CHEBI:15378"/>
        <dbReference type="ChEBI" id="CHEBI:57287"/>
        <dbReference type="ChEBI" id="CHEBI:57379"/>
        <dbReference type="ChEBI" id="CHEBI:59905"/>
        <dbReference type="ChEBI" id="CHEBI:134058"/>
    </reaction>
    <physiologicalReaction direction="left-to-right" evidence="11">
        <dbReference type="Rhea" id="RHEA:51377"/>
    </physiologicalReaction>
</comment>
<sequence>MLLRVFRASPSIRRFSSAVEPIRYVKLTSADANDVFEYVFDNFVLREPLTGAVKWQKHQASECVSDLVNSCIDSSFSYAARNTQDEIVGVRLARVSLRPKDLSVAHPLKDYGHQNVNDVMKFLSALFSQLWHKVPEDWDKVLESVILSVNKDYNKQGIGRMIMDYKLDEVKAAGCKAIVAEYTALKSQRLAYKNNYWILHEILHKDWVDEKGNRIFTCDDGTDRGFLACLPL</sequence>
<dbReference type="PANTHER" id="PTHR20905:SF1">
    <property type="entry name" value="AT07410P-RELATED"/>
    <property type="match status" value="1"/>
</dbReference>
<evidence type="ECO:0000256" key="6">
    <source>
        <dbReference type="ARBA" id="ARBA00050849"/>
    </source>
</evidence>
<comment type="catalytic activity">
    <reaction evidence="10">
        <text>serotonin + hexadecanoyl-CoA = N-hexadecanoyl-serotonin + CoA + H(+)</text>
        <dbReference type="Rhea" id="RHEA:51384"/>
        <dbReference type="ChEBI" id="CHEBI:15378"/>
        <dbReference type="ChEBI" id="CHEBI:57287"/>
        <dbReference type="ChEBI" id="CHEBI:57379"/>
        <dbReference type="ChEBI" id="CHEBI:134059"/>
        <dbReference type="ChEBI" id="CHEBI:350546"/>
    </reaction>
    <physiologicalReaction direction="left-to-right" evidence="10">
        <dbReference type="Rhea" id="RHEA:51385"/>
    </physiologicalReaction>
</comment>
<reference evidence="14" key="1">
    <citation type="submission" date="2016-11" db="UniProtKB">
        <authorList>
            <consortium name="WormBaseParasite"/>
        </authorList>
    </citation>
    <scope>IDENTIFICATION</scope>
</reference>
<dbReference type="InterPro" id="IPR016181">
    <property type="entry name" value="Acyl_CoA_acyltransferase"/>
</dbReference>
<evidence type="ECO:0000256" key="2">
    <source>
        <dbReference type="ARBA" id="ARBA00037926"/>
    </source>
</evidence>
<dbReference type="SUPFAM" id="SSF55729">
    <property type="entry name" value="Acyl-CoA N-acyltransferases (Nat)"/>
    <property type="match status" value="1"/>
</dbReference>
<evidence type="ECO:0000256" key="7">
    <source>
        <dbReference type="ARBA" id="ARBA00051284"/>
    </source>
</evidence>
<dbReference type="AlphaFoldDB" id="A0A1I8AL97"/>
<evidence type="ECO:0000256" key="1">
    <source>
        <dbReference type="ARBA" id="ARBA00022679"/>
    </source>
</evidence>
<dbReference type="WBParaSite" id="L893_g7126.t1">
    <property type="protein sequence ID" value="L893_g7126.t1"/>
    <property type="gene ID" value="L893_g7126"/>
</dbReference>
<evidence type="ECO:0000256" key="9">
    <source>
        <dbReference type="ARBA" id="ARBA00051823"/>
    </source>
</evidence>
<comment type="catalytic activity">
    <reaction evidence="5">
        <text>dopamine + (9Z)-octadecenoyl-CoA = N-(9Z-octadecanoyl)-dopamine + CoA + H(+)</text>
        <dbReference type="Rhea" id="RHEA:51380"/>
        <dbReference type="ChEBI" id="CHEBI:15378"/>
        <dbReference type="ChEBI" id="CHEBI:31883"/>
        <dbReference type="ChEBI" id="CHEBI:57287"/>
        <dbReference type="ChEBI" id="CHEBI:57387"/>
        <dbReference type="ChEBI" id="CHEBI:59905"/>
    </reaction>
    <physiologicalReaction direction="left-to-right" evidence="5">
        <dbReference type="Rhea" id="RHEA:51381"/>
    </physiologicalReaction>
</comment>
<comment type="catalytic activity">
    <reaction evidence="9">
        <text>serotonin + (9Z)-octadecenoyl-CoA = N-(9Z-octadecenoyl)-serotonin + CoA + H(+)</text>
        <dbReference type="Rhea" id="RHEA:51392"/>
        <dbReference type="ChEBI" id="CHEBI:15378"/>
        <dbReference type="ChEBI" id="CHEBI:57287"/>
        <dbReference type="ChEBI" id="CHEBI:57387"/>
        <dbReference type="ChEBI" id="CHEBI:134064"/>
        <dbReference type="ChEBI" id="CHEBI:350546"/>
    </reaction>
    <physiologicalReaction direction="left-to-right" evidence="9">
        <dbReference type="Rhea" id="RHEA:51393"/>
    </physiologicalReaction>
</comment>
<evidence type="ECO:0000256" key="8">
    <source>
        <dbReference type="ARBA" id="ARBA00051711"/>
    </source>
</evidence>
<comment type="similarity">
    <text evidence="3">Belongs to the acetyltransferase family. AANAT subfamily.</text>
</comment>
<evidence type="ECO:0000256" key="12">
    <source>
        <dbReference type="ARBA" id="ARBA00052491"/>
    </source>
</evidence>
<dbReference type="GO" id="GO:0004059">
    <property type="term" value="F:aralkylamine N-acetyltransferase activity"/>
    <property type="evidence" value="ECO:0007669"/>
    <property type="project" value="UniProtKB-EC"/>
</dbReference>
<evidence type="ECO:0000256" key="11">
    <source>
        <dbReference type="ARBA" id="ARBA00052335"/>
    </source>
</evidence>
<comment type="catalytic activity">
    <reaction evidence="8">
        <text>dopamine + acetyl-CoA = N-acetyldopamine + CoA + H(+)</text>
        <dbReference type="Rhea" id="RHEA:51388"/>
        <dbReference type="ChEBI" id="CHEBI:15378"/>
        <dbReference type="ChEBI" id="CHEBI:57287"/>
        <dbReference type="ChEBI" id="CHEBI:57288"/>
        <dbReference type="ChEBI" id="CHEBI:59905"/>
        <dbReference type="ChEBI" id="CHEBI:125678"/>
    </reaction>
    <physiologicalReaction direction="left-to-right" evidence="8">
        <dbReference type="Rhea" id="RHEA:51389"/>
    </physiologicalReaction>
</comment>
<accession>A0A1I8AL97</accession>
<dbReference type="FunFam" id="3.40.630.30:FF:000046">
    <property type="entry name" value="Dopamine N-acetyltransferase"/>
    <property type="match status" value="1"/>
</dbReference>
<evidence type="ECO:0000256" key="5">
    <source>
        <dbReference type="ARBA" id="ARBA00050189"/>
    </source>
</evidence>
<dbReference type="EC" id="2.3.1.87" evidence="4"/>
<name>A0A1I8AL97_9BILA</name>
<keyword evidence="13" id="KW-1185">Reference proteome</keyword>
<comment type="catalytic activity">
    <reaction evidence="7">
        <text>serotonin + (5Z,8Z,11Z,14Z)-eicosatetraenoyl-CoA = N-[(5Z,8Z,11Z,14Z)-eicosatetraenoyl]-serotonin + CoA + H(+)</text>
        <dbReference type="Rhea" id="RHEA:51396"/>
        <dbReference type="ChEBI" id="CHEBI:15378"/>
        <dbReference type="ChEBI" id="CHEBI:57287"/>
        <dbReference type="ChEBI" id="CHEBI:57368"/>
        <dbReference type="ChEBI" id="CHEBI:132255"/>
        <dbReference type="ChEBI" id="CHEBI:350546"/>
    </reaction>
    <physiologicalReaction direction="left-to-right" evidence="7">
        <dbReference type="Rhea" id="RHEA:51397"/>
    </physiologicalReaction>
</comment>
<evidence type="ECO:0000313" key="13">
    <source>
        <dbReference type="Proteomes" id="UP000095287"/>
    </source>
</evidence>
<dbReference type="PANTHER" id="PTHR20905">
    <property type="entry name" value="N-ACETYLTRANSFERASE-RELATED"/>
    <property type="match status" value="1"/>
</dbReference>
<comment type="pathway">
    <text evidence="2">Aromatic compound metabolism; melatonin biosynthesis; melatonin from serotonin: step 1/2.</text>
</comment>
<protein>
    <recommendedName>
        <fullName evidence="4">aralkylamine N-acetyltransferase</fullName>
        <ecNumber evidence="4">2.3.1.87</ecNumber>
    </recommendedName>
</protein>
<keyword evidence="1" id="KW-0808">Transferase</keyword>
<evidence type="ECO:0000313" key="14">
    <source>
        <dbReference type="WBParaSite" id="L893_g7126.t1"/>
    </source>
</evidence>
<organism evidence="13 14">
    <name type="scientific">Steinernema glaseri</name>
    <dbReference type="NCBI Taxonomy" id="37863"/>
    <lineage>
        <taxon>Eukaryota</taxon>
        <taxon>Metazoa</taxon>
        <taxon>Ecdysozoa</taxon>
        <taxon>Nematoda</taxon>
        <taxon>Chromadorea</taxon>
        <taxon>Rhabditida</taxon>
        <taxon>Tylenchina</taxon>
        <taxon>Panagrolaimomorpha</taxon>
        <taxon>Strongyloidoidea</taxon>
        <taxon>Steinernematidae</taxon>
        <taxon>Steinernema</taxon>
    </lineage>
</organism>